<gene>
    <name evidence="1" type="ORF">C1Y40_05732</name>
</gene>
<reference evidence="1 2" key="1">
    <citation type="journal article" date="2017" name="Int. J. Syst. Evol. Microbiol.">
        <title>Mycobacterium talmoniae sp. nov., a slowly growing mycobacterium isolated from human respiratory samples.</title>
        <authorList>
            <person name="Davidson R.M."/>
            <person name="DeGroote M.A."/>
            <person name="Marola J.L."/>
            <person name="Buss S."/>
            <person name="Jones V."/>
            <person name="McNeil M.R."/>
            <person name="Freifeld A.G."/>
            <person name="Elaine Epperson L."/>
            <person name="Hasan N.A."/>
            <person name="Jackson M."/>
            <person name="Iwen P.C."/>
            <person name="Salfinger M."/>
            <person name="Strong M."/>
        </authorList>
    </citation>
    <scope>NUCLEOTIDE SEQUENCE [LARGE SCALE GENOMIC DNA]</scope>
    <source>
        <strain evidence="1 2">ATCC BAA-2683</strain>
    </source>
</reference>
<comment type="caution">
    <text evidence="1">The sequence shown here is derived from an EMBL/GenBank/DDBJ whole genome shotgun (WGS) entry which is preliminary data.</text>
</comment>
<sequence length="161" mass="16691">MRLRWPCPVPGALPVAEVSDAVIGRGFGLLHEPSGRSVDTTQHPWTLDTPANRWFGLSATARITVGDGTRAVSVAEVITPDGGLSQTRQLMVALVRAGVTATSTAAGGPRYGNLDVDSNLPDTRIALGGPDTNAFTDAVLAAGDFVKIDFGALVRPATTPT</sequence>
<organism evidence="1 2">
    <name type="scientific">Mycobacterium talmoniae</name>
    <dbReference type="NCBI Taxonomy" id="1858794"/>
    <lineage>
        <taxon>Bacteria</taxon>
        <taxon>Bacillati</taxon>
        <taxon>Actinomycetota</taxon>
        <taxon>Actinomycetes</taxon>
        <taxon>Mycobacteriales</taxon>
        <taxon>Mycobacteriaceae</taxon>
        <taxon>Mycobacterium</taxon>
    </lineage>
</organism>
<accession>A0A2S8BBT1</accession>
<evidence type="ECO:0000313" key="1">
    <source>
        <dbReference type="EMBL" id="PQM44109.1"/>
    </source>
</evidence>
<dbReference type="EMBL" id="PPEA01000975">
    <property type="protein sequence ID" value="PQM44109.1"/>
    <property type="molecule type" value="Genomic_DNA"/>
</dbReference>
<dbReference type="Proteomes" id="UP000238296">
    <property type="component" value="Unassembled WGS sequence"/>
</dbReference>
<proteinExistence type="predicted"/>
<dbReference type="AlphaFoldDB" id="A0A2S8BBT1"/>
<evidence type="ECO:0000313" key="2">
    <source>
        <dbReference type="Proteomes" id="UP000238296"/>
    </source>
</evidence>
<name>A0A2S8BBT1_9MYCO</name>
<protein>
    <submittedName>
        <fullName evidence="1">Uncharacterized protein</fullName>
    </submittedName>
</protein>